<keyword evidence="4" id="KW-1185">Reference proteome</keyword>
<proteinExistence type="predicted"/>
<protein>
    <submittedName>
        <fullName evidence="3">Alpha/beta hydrolase</fullName>
    </submittedName>
</protein>
<feature type="domain" description="Alpha/beta hydrolase fold-3" evidence="2">
    <location>
        <begin position="71"/>
        <end position="278"/>
    </location>
</feature>
<dbReference type="Pfam" id="PF07859">
    <property type="entry name" value="Abhydrolase_3"/>
    <property type="match status" value="1"/>
</dbReference>
<dbReference type="Proteomes" id="UP001291912">
    <property type="component" value="Unassembled WGS sequence"/>
</dbReference>
<reference evidence="3 4" key="1">
    <citation type="submission" date="2023-10" db="EMBL/GenBank/DDBJ databases">
        <title>Microbacterium xanthum sp. nov., isolated from seaweed.</title>
        <authorList>
            <person name="Lee S.D."/>
        </authorList>
    </citation>
    <scope>NUCLEOTIDE SEQUENCE [LARGE SCALE GENOMIC DNA]</scope>
    <source>
        <strain evidence="3 4">KCTC 19124</strain>
    </source>
</reference>
<evidence type="ECO:0000256" key="1">
    <source>
        <dbReference type="ARBA" id="ARBA00022801"/>
    </source>
</evidence>
<dbReference type="SUPFAM" id="SSF53474">
    <property type="entry name" value="alpha/beta-Hydrolases"/>
    <property type="match status" value="1"/>
</dbReference>
<organism evidence="3 4">
    <name type="scientific">Microbacterium aquimaris</name>
    <dbReference type="NCBI Taxonomy" id="459816"/>
    <lineage>
        <taxon>Bacteria</taxon>
        <taxon>Bacillati</taxon>
        <taxon>Actinomycetota</taxon>
        <taxon>Actinomycetes</taxon>
        <taxon>Micrococcales</taxon>
        <taxon>Microbacteriaceae</taxon>
        <taxon>Microbacterium</taxon>
    </lineage>
</organism>
<dbReference type="GO" id="GO:0016787">
    <property type="term" value="F:hydrolase activity"/>
    <property type="evidence" value="ECO:0007669"/>
    <property type="project" value="UniProtKB-KW"/>
</dbReference>
<gene>
    <name evidence="3" type="ORF">R2Q92_05690</name>
</gene>
<dbReference type="Gene3D" id="3.40.50.1820">
    <property type="entry name" value="alpha/beta hydrolase"/>
    <property type="match status" value="1"/>
</dbReference>
<name>A0ABU5N5G8_9MICO</name>
<evidence type="ECO:0000259" key="2">
    <source>
        <dbReference type="Pfam" id="PF07859"/>
    </source>
</evidence>
<dbReference type="PANTHER" id="PTHR48081:SF8">
    <property type="entry name" value="ALPHA_BETA HYDROLASE FOLD-3 DOMAIN-CONTAINING PROTEIN-RELATED"/>
    <property type="match status" value="1"/>
</dbReference>
<keyword evidence="1 3" id="KW-0378">Hydrolase</keyword>
<accession>A0ABU5N5G8</accession>
<sequence length="309" mass="33602">MDIDRVDPDLRATTRRMPRFRLENALFRRAVVGATRLAPGARVSGVERRTARAGGVRLRVYVPERASGAALLWIHGGGLVMGSPRMDDRLCGETAARTGAIVVSVDYRVAPKHPFPAALEDVAAGFAWLVAHAAGYAVDPSRIAVGGQSAGGGLAAALVQRLHDEGTPVAAQWLWCPMLDDRTAADRFRDAEDHFVWNNRSNLVGWRAYLGDAFAVAEVPRYAVPARRGDLSGLPPAWVYTSAIELFHDEDVAYAERMRHDGVEVTLDVVEGAPHGFESWAPDSDLARSLIDRAIAWLDARLTPAPTPR</sequence>
<dbReference type="RefSeq" id="WP_194423953.1">
    <property type="nucleotide sequence ID" value="NZ_BAAAPT010000001.1"/>
</dbReference>
<dbReference type="InterPro" id="IPR013094">
    <property type="entry name" value="AB_hydrolase_3"/>
</dbReference>
<evidence type="ECO:0000313" key="3">
    <source>
        <dbReference type="EMBL" id="MDZ8161323.1"/>
    </source>
</evidence>
<comment type="caution">
    <text evidence="3">The sequence shown here is derived from an EMBL/GenBank/DDBJ whole genome shotgun (WGS) entry which is preliminary data.</text>
</comment>
<evidence type="ECO:0000313" key="4">
    <source>
        <dbReference type="Proteomes" id="UP001291912"/>
    </source>
</evidence>
<dbReference type="InterPro" id="IPR029058">
    <property type="entry name" value="AB_hydrolase_fold"/>
</dbReference>
<dbReference type="InterPro" id="IPR050300">
    <property type="entry name" value="GDXG_lipolytic_enzyme"/>
</dbReference>
<dbReference type="EMBL" id="JAWJYN010000001">
    <property type="protein sequence ID" value="MDZ8161323.1"/>
    <property type="molecule type" value="Genomic_DNA"/>
</dbReference>
<dbReference type="PANTHER" id="PTHR48081">
    <property type="entry name" value="AB HYDROLASE SUPERFAMILY PROTEIN C4A8.06C"/>
    <property type="match status" value="1"/>
</dbReference>